<proteinExistence type="predicted"/>
<organism evidence="1">
    <name type="scientific">Petromyces alliaceus</name>
    <name type="common">Aspergillus alliaceus</name>
    <dbReference type="NCBI Taxonomy" id="209559"/>
    <lineage>
        <taxon>Eukaryota</taxon>
        <taxon>Fungi</taxon>
        <taxon>Dikarya</taxon>
        <taxon>Ascomycota</taxon>
        <taxon>Pezizomycotina</taxon>
        <taxon>Eurotiomycetes</taxon>
        <taxon>Eurotiomycetidae</taxon>
        <taxon>Eurotiales</taxon>
        <taxon>Aspergillaceae</taxon>
        <taxon>Aspergillus</taxon>
        <taxon>Aspergillus subgen. Circumdati</taxon>
    </lineage>
</organism>
<dbReference type="AlphaFoldDB" id="A0A5N7BYK6"/>
<dbReference type="OrthoDB" id="5979581at2759"/>
<evidence type="ECO:0000313" key="1">
    <source>
        <dbReference type="EMBL" id="KAE8386910.1"/>
    </source>
</evidence>
<accession>A0A5N7BYK6</accession>
<name>A0A5N7BYK6_PETAA</name>
<gene>
    <name evidence="1" type="ORF">BDV23DRAFT_133202</name>
</gene>
<sequence length="152" mass="16847">MFSSHLKRSLVIAIWEILSMKINNHGGSKGDRYLWLPIDEAFEEGVQKYRGKFRIGKFGREAAAILDLMRCIRMLVLVSLAPFLEPGTGGYKSDNADCGHQTQYCLELAHRHISTCAQGQARWLDYTAPGSVRAPGSMTAHHSKVLGISKSA</sequence>
<dbReference type="Proteomes" id="UP000326877">
    <property type="component" value="Unassembled WGS sequence"/>
</dbReference>
<reference evidence="1" key="1">
    <citation type="submission" date="2019-04" db="EMBL/GenBank/DDBJ databases">
        <title>Friends and foes A comparative genomics studyof 23 Aspergillus species from section Flavi.</title>
        <authorList>
            <consortium name="DOE Joint Genome Institute"/>
            <person name="Kjaerbolling I."/>
            <person name="Vesth T."/>
            <person name="Frisvad J.C."/>
            <person name="Nybo J.L."/>
            <person name="Theobald S."/>
            <person name="Kildgaard S."/>
            <person name="Isbrandt T."/>
            <person name="Kuo A."/>
            <person name="Sato A."/>
            <person name="Lyhne E.K."/>
            <person name="Kogle M.E."/>
            <person name="Wiebenga A."/>
            <person name="Kun R.S."/>
            <person name="Lubbers R.J."/>
            <person name="Makela M.R."/>
            <person name="Barry K."/>
            <person name="Chovatia M."/>
            <person name="Clum A."/>
            <person name="Daum C."/>
            <person name="Haridas S."/>
            <person name="He G."/>
            <person name="LaButti K."/>
            <person name="Lipzen A."/>
            <person name="Mondo S."/>
            <person name="Riley R."/>
            <person name="Salamov A."/>
            <person name="Simmons B.A."/>
            <person name="Magnuson J.K."/>
            <person name="Henrissat B."/>
            <person name="Mortensen U.H."/>
            <person name="Larsen T.O."/>
            <person name="Devries R.P."/>
            <person name="Grigoriev I.V."/>
            <person name="Machida M."/>
            <person name="Baker S.E."/>
            <person name="Andersen M.R."/>
        </authorList>
    </citation>
    <scope>NUCLEOTIDE SEQUENCE [LARGE SCALE GENOMIC DNA]</scope>
    <source>
        <strain evidence="1">IBT 14317</strain>
    </source>
</reference>
<protein>
    <submittedName>
        <fullName evidence="1">Uncharacterized protein</fullName>
    </submittedName>
</protein>
<dbReference type="EMBL" id="ML735302">
    <property type="protein sequence ID" value="KAE8386910.1"/>
    <property type="molecule type" value="Genomic_DNA"/>
</dbReference>